<dbReference type="CDD" id="cd03036">
    <property type="entry name" value="ArsC_like"/>
    <property type="match status" value="1"/>
</dbReference>
<evidence type="ECO:0000256" key="1">
    <source>
        <dbReference type="PROSITE-ProRule" id="PRU01282"/>
    </source>
</evidence>
<dbReference type="InterPro" id="IPR006660">
    <property type="entry name" value="Arsenate_reductase-like"/>
</dbReference>
<accession>A0ABR5Q1L1</accession>
<dbReference type="PROSITE" id="PS51353">
    <property type="entry name" value="ARSC"/>
    <property type="match status" value="1"/>
</dbReference>
<protein>
    <submittedName>
        <fullName evidence="2">Arsenate reductase</fullName>
    </submittedName>
</protein>
<dbReference type="PANTHER" id="PTHR30041">
    <property type="entry name" value="ARSENATE REDUCTASE"/>
    <property type="match status" value="1"/>
</dbReference>
<dbReference type="InterPro" id="IPR006504">
    <property type="entry name" value="Tscrpt_reg_Spx/MgsR"/>
</dbReference>
<organism evidence="2 3">
    <name type="scientific">Lancefieldella rimae</name>
    <dbReference type="NCBI Taxonomy" id="1383"/>
    <lineage>
        <taxon>Bacteria</taxon>
        <taxon>Bacillati</taxon>
        <taxon>Actinomycetota</taxon>
        <taxon>Coriobacteriia</taxon>
        <taxon>Coriobacteriales</taxon>
        <taxon>Atopobiaceae</taxon>
        <taxon>Lancefieldella</taxon>
    </lineage>
</organism>
<comment type="caution">
    <text evidence="2">The sequence shown here is derived from an EMBL/GenBank/DDBJ whole genome shotgun (WGS) entry which is preliminary data.</text>
</comment>
<comment type="similarity">
    <text evidence="1">Belongs to the ArsC family.</text>
</comment>
<dbReference type="PANTHER" id="PTHR30041:SF8">
    <property type="entry name" value="PROTEIN YFFB"/>
    <property type="match status" value="1"/>
</dbReference>
<dbReference type="InterPro" id="IPR036249">
    <property type="entry name" value="Thioredoxin-like_sf"/>
</dbReference>
<evidence type="ECO:0000313" key="2">
    <source>
        <dbReference type="EMBL" id="KRO02012.1"/>
    </source>
</evidence>
<gene>
    <name evidence="2" type="ORF">IV60_GL001264</name>
</gene>
<proteinExistence type="inferred from homology"/>
<dbReference type="NCBIfam" id="TIGR01617">
    <property type="entry name" value="arsC_related"/>
    <property type="match status" value="1"/>
</dbReference>
<evidence type="ECO:0000313" key="3">
    <source>
        <dbReference type="Proteomes" id="UP000051927"/>
    </source>
</evidence>
<name>A0ABR5Q1L1_9ACTN</name>
<dbReference type="Gene3D" id="3.40.30.10">
    <property type="entry name" value="Glutaredoxin"/>
    <property type="match status" value="1"/>
</dbReference>
<sequence length="138" mass="15853">MRKWDGSVAHDWNGDSMASNTILVLCYSRCSTCKKALKWLDDHHIAYESRDIKEENPSEDELAAWHARSGLPIRRFFNTSGMVYREKNVKSKLDAGMTDADAYKLLATDGMLVKRPLVIGSDFVLTGFREPEWRERLL</sequence>
<reference evidence="2 3" key="1">
    <citation type="journal article" date="2015" name="Genome Announc.">
        <title>Expanding the biotechnology potential of lactobacilli through comparative genomics of 213 strains and associated genera.</title>
        <authorList>
            <person name="Sun Z."/>
            <person name="Harris H.M."/>
            <person name="McCann A."/>
            <person name="Guo C."/>
            <person name="Argimon S."/>
            <person name="Zhang W."/>
            <person name="Yang X."/>
            <person name="Jeffery I.B."/>
            <person name="Cooney J.C."/>
            <person name="Kagawa T.F."/>
            <person name="Liu W."/>
            <person name="Song Y."/>
            <person name="Salvetti E."/>
            <person name="Wrobel A."/>
            <person name="Rasinkangas P."/>
            <person name="Parkhill J."/>
            <person name="Rea M.C."/>
            <person name="O'Sullivan O."/>
            <person name="Ritari J."/>
            <person name="Douillard F.P."/>
            <person name="Paul Ross R."/>
            <person name="Yang R."/>
            <person name="Briner A.E."/>
            <person name="Felis G.E."/>
            <person name="de Vos W.M."/>
            <person name="Barrangou R."/>
            <person name="Klaenhammer T.R."/>
            <person name="Caufield P.W."/>
            <person name="Cui Y."/>
            <person name="Zhang H."/>
            <person name="O'Toole P.W."/>
        </authorList>
    </citation>
    <scope>NUCLEOTIDE SEQUENCE [LARGE SCALE GENOMIC DNA]</scope>
    <source>
        <strain evidence="2 3">DSM 7090</strain>
    </source>
</reference>
<dbReference type="EMBL" id="JQCP01000003">
    <property type="protein sequence ID" value="KRO02012.1"/>
    <property type="molecule type" value="Genomic_DNA"/>
</dbReference>
<dbReference type="Proteomes" id="UP000051927">
    <property type="component" value="Unassembled WGS sequence"/>
</dbReference>
<dbReference type="Pfam" id="PF03960">
    <property type="entry name" value="ArsC"/>
    <property type="match status" value="1"/>
</dbReference>
<keyword evidence="3" id="KW-1185">Reference proteome</keyword>
<dbReference type="SUPFAM" id="SSF52833">
    <property type="entry name" value="Thioredoxin-like"/>
    <property type="match status" value="1"/>
</dbReference>